<dbReference type="Gene3D" id="3.30.70.100">
    <property type="match status" value="1"/>
</dbReference>
<dbReference type="EMBL" id="DS268109">
    <property type="protein sequence ID" value="KMM65447.1"/>
    <property type="molecule type" value="Genomic_DNA"/>
</dbReference>
<dbReference type="Proteomes" id="UP000054567">
    <property type="component" value="Unassembled WGS sequence"/>
</dbReference>
<organism evidence="1 2">
    <name type="scientific">Coccidioides posadasii RMSCC 3488</name>
    <dbReference type="NCBI Taxonomy" id="454284"/>
    <lineage>
        <taxon>Eukaryota</taxon>
        <taxon>Fungi</taxon>
        <taxon>Dikarya</taxon>
        <taxon>Ascomycota</taxon>
        <taxon>Pezizomycotina</taxon>
        <taxon>Eurotiomycetes</taxon>
        <taxon>Eurotiomycetidae</taxon>
        <taxon>Onygenales</taxon>
        <taxon>Onygenaceae</taxon>
        <taxon>Coccidioides</taxon>
    </lineage>
</organism>
<protein>
    <recommendedName>
        <fullName evidence="3">ABM domain-containing protein</fullName>
    </recommendedName>
</protein>
<reference evidence="2" key="2">
    <citation type="journal article" date="2009" name="Genome Res.">
        <title>Comparative genomic analyses of the human fungal pathogens Coccidioides and their relatives.</title>
        <authorList>
            <person name="Sharpton T.J."/>
            <person name="Stajich J.E."/>
            <person name="Rounsley S.D."/>
            <person name="Gardner M.J."/>
            <person name="Wortman J.R."/>
            <person name="Jordar V.S."/>
            <person name="Maiti R."/>
            <person name="Kodira C.D."/>
            <person name="Neafsey D.E."/>
            <person name="Zeng Q."/>
            <person name="Hung C.-Y."/>
            <person name="McMahan C."/>
            <person name="Muszewska A."/>
            <person name="Grynberg M."/>
            <person name="Mandel M.A."/>
            <person name="Kellner E.M."/>
            <person name="Barker B.M."/>
            <person name="Galgiani J.N."/>
            <person name="Orbach M.J."/>
            <person name="Kirkland T.N."/>
            <person name="Cole G.T."/>
            <person name="Henn M.R."/>
            <person name="Birren B.W."/>
            <person name="Taylor J.W."/>
        </authorList>
    </citation>
    <scope>NUCLEOTIDE SEQUENCE [LARGE SCALE GENOMIC DNA]</scope>
    <source>
        <strain evidence="2">RMSCC 3488</strain>
    </source>
</reference>
<dbReference type="VEuPathDB" id="FungiDB:CPAG_01798"/>
<evidence type="ECO:0008006" key="3">
    <source>
        <dbReference type="Google" id="ProtNLM"/>
    </source>
</evidence>
<dbReference type="AlphaFoldDB" id="A0A0J6I291"/>
<sequence>MTPSNIVTEFIYFTLKSDVKPEDRENDDGRLFLSALNTVKQSCGYLSSFWGRTIENENNIVWIIEWNDTTGCVPLSLLAPIIEPDTTPIALHTTLTPPPNGLFTNASVIELAVLAFPQDLSPPERTSLNNNLINFRSICLQLRESEPPSAFLMGWVERPGSVPHQGSESGKAQLVVFVVEWESKEQHEMARKAAEFGRSIAPIREKMLPPINILQMRHVKLQPVM</sequence>
<proteinExistence type="predicted"/>
<evidence type="ECO:0000313" key="1">
    <source>
        <dbReference type="EMBL" id="KMM65447.1"/>
    </source>
</evidence>
<gene>
    <name evidence="1" type="ORF">CPAG_01798</name>
</gene>
<reference evidence="2" key="3">
    <citation type="journal article" date="2010" name="Genome Res.">
        <title>Population genomic sequencing of Coccidioides fungi reveals recent hybridization and transposon control.</title>
        <authorList>
            <person name="Neafsey D.E."/>
            <person name="Barker B.M."/>
            <person name="Sharpton T.J."/>
            <person name="Stajich J.E."/>
            <person name="Park D.J."/>
            <person name="Whiston E."/>
            <person name="Hung C.-Y."/>
            <person name="McMahan C."/>
            <person name="White J."/>
            <person name="Sykes S."/>
            <person name="Heiman D."/>
            <person name="Young S."/>
            <person name="Zeng Q."/>
            <person name="Abouelleil A."/>
            <person name="Aftuck L."/>
            <person name="Bessette D."/>
            <person name="Brown A."/>
            <person name="FitzGerald M."/>
            <person name="Lui A."/>
            <person name="Macdonald J.P."/>
            <person name="Priest M."/>
            <person name="Orbach M.J."/>
            <person name="Galgiani J.N."/>
            <person name="Kirkland T.N."/>
            <person name="Cole G.T."/>
            <person name="Birren B.W."/>
            <person name="Henn M.R."/>
            <person name="Taylor J.W."/>
            <person name="Rounsley S.D."/>
        </authorList>
    </citation>
    <scope>NUCLEOTIDE SEQUENCE [LARGE SCALE GENOMIC DNA]</scope>
    <source>
        <strain evidence="2">RMSCC 3488</strain>
    </source>
</reference>
<reference evidence="1 2" key="1">
    <citation type="submission" date="2007-06" db="EMBL/GenBank/DDBJ databases">
        <title>The Genome Sequence of Coccidioides posadasii RMSCC_3488.</title>
        <authorList>
            <consortium name="Coccidioides Genome Resources Consortium"/>
            <consortium name="The Broad Institute Genome Sequencing Platform"/>
            <person name="Henn M.R."/>
            <person name="Sykes S."/>
            <person name="Young S."/>
            <person name="Jaffe D."/>
            <person name="Berlin A."/>
            <person name="Alvarez P."/>
            <person name="Butler J."/>
            <person name="Gnerre S."/>
            <person name="Grabherr M."/>
            <person name="Mauceli E."/>
            <person name="Brockman W."/>
            <person name="Kodira C."/>
            <person name="Alvarado L."/>
            <person name="Zeng Q."/>
            <person name="Crawford M."/>
            <person name="Antoine C."/>
            <person name="Devon K."/>
            <person name="Galgiani J."/>
            <person name="Orsborn K."/>
            <person name="Lewis M.L."/>
            <person name="Nusbaum C."/>
            <person name="Galagan J."/>
            <person name="Birren B."/>
        </authorList>
    </citation>
    <scope>NUCLEOTIDE SEQUENCE [LARGE SCALE GENOMIC DNA]</scope>
    <source>
        <strain evidence="1 2">RMSCC 3488</strain>
    </source>
</reference>
<name>A0A0J6I291_COCPO</name>
<accession>A0A0J6I291</accession>
<evidence type="ECO:0000313" key="2">
    <source>
        <dbReference type="Proteomes" id="UP000054567"/>
    </source>
</evidence>